<reference evidence="1" key="1">
    <citation type="journal article" date="2014" name="Nat. Commun.">
        <title>The tobacco genome sequence and its comparison with those of tomato and potato.</title>
        <authorList>
            <person name="Sierro N."/>
            <person name="Battey J.N."/>
            <person name="Ouadi S."/>
            <person name="Bakaher N."/>
            <person name="Bovet L."/>
            <person name="Willig A."/>
            <person name="Goepfert S."/>
            <person name="Peitsch M.C."/>
            <person name="Ivanov N.V."/>
        </authorList>
    </citation>
    <scope>NUCLEOTIDE SEQUENCE [LARGE SCALE GENOMIC DNA]</scope>
</reference>
<dbReference type="Proteomes" id="UP000790787">
    <property type="component" value="Chromosome 6"/>
</dbReference>
<protein>
    <submittedName>
        <fullName evidence="2">Uncharacterized protein LOC142181689</fullName>
    </submittedName>
</protein>
<evidence type="ECO:0000313" key="1">
    <source>
        <dbReference type="Proteomes" id="UP000790787"/>
    </source>
</evidence>
<reference evidence="2" key="2">
    <citation type="submission" date="2025-08" db="UniProtKB">
        <authorList>
            <consortium name="RefSeq"/>
        </authorList>
    </citation>
    <scope>IDENTIFICATION</scope>
    <source>
        <tissue evidence="2">Leaf</tissue>
    </source>
</reference>
<organism evidence="1 2">
    <name type="scientific">Nicotiana tabacum</name>
    <name type="common">Common tobacco</name>
    <dbReference type="NCBI Taxonomy" id="4097"/>
    <lineage>
        <taxon>Eukaryota</taxon>
        <taxon>Viridiplantae</taxon>
        <taxon>Streptophyta</taxon>
        <taxon>Embryophyta</taxon>
        <taxon>Tracheophyta</taxon>
        <taxon>Spermatophyta</taxon>
        <taxon>Magnoliopsida</taxon>
        <taxon>eudicotyledons</taxon>
        <taxon>Gunneridae</taxon>
        <taxon>Pentapetalae</taxon>
        <taxon>asterids</taxon>
        <taxon>lamiids</taxon>
        <taxon>Solanales</taxon>
        <taxon>Solanaceae</taxon>
        <taxon>Nicotianoideae</taxon>
        <taxon>Nicotianeae</taxon>
        <taxon>Nicotiana</taxon>
    </lineage>
</organism>
<evidence type="ECO:0000313" key="2">
    <source>
        <dbReference type="RefSeq" id="XP_075111194.1"/>
    </source>
</evidence>
<keyword evidence="1" id="KW-1185">Reference proteome</keyword>
<proteinExistence type="predicted"/>
<sequence>MKRSKVDSVIRKALNNWKWVDNYNEAPGGRIWIVWDSTQVDYALIRTHEQFILGKESFMKQKSRIQWLNLGDSNTTFYDTFMKNRQARNIIGRLITSTRHILQNLTEVDAEILSFYMGLLGTAAAQLPVINPEIMQNGHVLSRRQQLQLIRPVSKEEVKQAIMGIDDSKAPGCDGYNSYFFKKTWYIVGEEVTAAVQF</sequence>
<accession>A0AC58UNX2</accession>
<gene>
    <name evidence="2" type="primary">LOC142181689</name>
</gene>
<name>A0AC58UNX2_TOBAC</name>
<dbReference type="RefSeq" id="XP_075111194.1">
    <property type="nucleotide sequence ID" value="XM_075255093.1"/>
</dbReference>